<evidence type="ECO:0000256" key="1">
    <source>
        <dbReference type="SAM" id="MobiDB-lite"/>
    </source>
</evidence>
<keyword evidence="3" id="KW-1185">Reference proteome</keyword>
<feature type="region of interest" description="Disordered" evidence="1">
    <location>
        <begin position="1"/>
        <end position="75"/>
    </location>
</feature>
<feature type="compositionally biased region" description="Basic and acidic residues" evidence="1">
    <location>
        <begin position="51"/>
        <end position="60"/>
    </location>
</feature>
<name>V8P340_OPHHA</name>
<organism evidence="2 3">
    <name type="scientific">Ophiophagus hannah</name>
    <name type="common">King cobra</name>
    <name type="synonym">Naja hannah</name>
    <dbReference type="NCBI Taxonomy" id="8665"/>
    <lineage>
        <taxon>Eukaryota</taxon>
        <taxon>Metazoa</taxon>
        <taxon>Chordata</taxon>
        <taxon>Craniata</taxon>
        <taxon>Vertebrata</taxon>
        <taxon>Euteleostomi</taxon>
        <taxon>Lepidosauria</taxon>
        <taxon>Squamata</taxon>
        <taxon>Bifurcata</taxon>
        <taxon>Unidentata</taxon>
        <taxon>Episquamata</taxon>
        <taxon>Toxicofera</taxon>
        <taxon>Serpentes</taxon>
        <taxon>Colubroidea</taxon>
        <taxon>Elapidae</taxon>
        <taxon>Elapinae</taxon>
        <taxon>Ophiophagus</taxon>
    </lineage>
</organism>
<evidence type="ECO:0000313" key="3">
    <source>
        <dbReference type="Proteomes" id="UP000018936"/>
    </source>
</evidence>
<proteinExistence type="predicted"/>
<reference evidence="2 3" key="1">
    <citation type="journal article" date="2013" name="Proc. Natl. Acad. Sci. U.S.A.">
        <title>The king cobra genome reveals dynamic gene evolution and adaptation in the snake venom system.</title>
        <authorList>
            <person name="Vonk F.J."/>
            <person name="Casewell N.R."/>
            <person name="Henkel C.V."/>
            <person name="Heimberg A.M."/>
            <person name="Jansen H.J."/>
            <person name="McCleary R.J."/>
            <person name="Kerkkamp H.M."/>
            <person name="Vos R.A."/>
            <person name="Guerreiro I."/>
            <person name="Calvete J.J."/>
            <person name="Wuster W."/>
            <person name="Woods A.E."/>
            <person name="Logan J.M."/>
            <person name="Harrison R.A."/>
            <person name="Castoe T.A."/>
            <person name="de Koning A.P."/>
            <person name="Pollock D.D."/>
            <person name="Yandell M."/>
            <person name="Calderon D."/>
            <person name="Renjifo C."/>
            <person name="Currier R.B."/>
            <person name="Salgado D."/>
            <person name="Pla D."/>
            <person name="Sanz L."/>
            <person name="Hyder A.S."/>
            <person name="Ribeiro J.M."/>
            <person name="Arntzen J.W."/>
            <person name="van den Thillart G.E."/>
            <person name="Boetzer M."/>
            <person name="Pirovano W."/>
            <person name="Dirks R.P."/>
            <person name="Spaink H.P."/>
            <person name="Duboule D."/>
            <person name="McGlinn E."/>
            <person name="Kini R.M."/>
            <person name="Richardson M.K."/>
        </authorList>
    </citation>
    <scope>NUCLEOTIDE SEQUENCE</scope>
    <source>
        <tissue evidence="2">Blood</tissue>
    </source>
</reference>
<dbReference type="EMBL" id="AZIM01001053">
    <property type="protein sequence ID" value="ETE68287.1"/>
    <property type="molecule type" value="Genomic_DNA"/>
</dbReference>
<feature type="compositionally biased region" description="Basic and acidic residues" evidence="1">
    <location>
        <begin position="18"/>
        <end position="27"/>
    </location>
</feature>
<sequence length="204" mass="23516">MQARMAVGHPANLPSFHLRRDQEDAHVPEQFMIKNELTPGEYLSQRPKKRKVEEIPESDHGAGPSSSKTRPDIKKDRENFRSALVNIIMQPDFIPESFSIEEVKPGTSEAAAAIEKDILKYYYYIRHGIDTEHVAPMDDSWLENVLALVPKHLKVLSESIYTLSDEMREDYLLSVKKAIVDFVLRDPREKEEAKKQVLPPHRQE</sequence>
<accession>V8P340</accession>
<feature type="non-terminal residue" evidence="2">
    <location>
        <position position="1"/>
    </location>
</feature>
<dbReference type="AlphaFoldDB" id="V8P340"/>
<evidence type="ECO:0000313" key="2">
    <source>
        <dbReference type="EMBL" id="ETE68287.1"/>
    </source>
</evidence>
<comment type="caution">
    <text evidence="2">The sequence shown here is derived from an EMBL/GenBank/DDBJ whole genome shotgun (WGS) entry which is preliminary data.</text>
</comment>
<dbReference type="OrthoDB" id="8992393at2759"/>
<gene>
    <name evidence="2" type="primary">DNAH7</name>
    <name evidence="2" type="ORF">L345_05917</name>
</gene>
<dbReference type="Proteomes" id="UP000018936">
    <property type="component" value="Unassembled WGS sequence"/>
</dbReference>
<protein>
    <submittedName>
        <fullName evidence="2">Dynein heavy chain 7, axonemal</fullName>
    </submittedName>
</protein>